<keyword evidence="1" id="KW-0812">Transmembrane</keyword>
<proteinExistence type="predicted"/>
<keyword evidence="1" id="KW-0472">Membrane</keyword>
<dbReference type="Proteomes" id="UP000807825">
    <property type="component" value="Unassembled WGS sequence"/>
</dbReference>
<evidence type="ECO:0000313" key="2">
    <source>
        <dbReference type="EMBL" id="MBI5250556.1"/>
    </source>
</evidence>
<reference evidence="2" key="1">
    <citation type="submission" date="2020-07" db="EMBL/GenBank/DDBJ databases">
        <title>Huge and variable diversity of episymbiotic CPR bacteria and DPANN archaea in groundwater ecosystems.</title>
        <authorList>
            <person name="He C.Y."/>
            <person name="Keren R."/>
            <person name="Whittaker M."/>
            <person name="Farag I.F."/>
            <person name="Doudna J."/>
            <person name="Cate J.H.D."/>
            <person name="Banfield J.F."/>
        </authorList>
    </citation>
    <scope>NUCLEOTIDE SEQUENCE</scope>
    <source>
        <strain evidence="2">NC_groundwater_1664_Pr3_B-0.1um_52_9</strain>
    </source>
</reference>
<protein>
    <submittedName>
        <fullName evidence="2">Uncharacterized protein</fullName>
    </submittedName>
</protein>
<keyword evidence="1" id="KW-1133">Transmembrane helix</keyword>
<organism evidence="2 3">
    <name type="scientific">Desulfomonile tiedjei</name>
    <dbReference type="NCBI Taxonomy" id="2358"/>
    <lineage>
        <taxon>Bacteria</taxon>
        <taxon>Pseudomonadati</taxon>
        <taxon>Thermodesulfobacteriota</taxon>
        <taxon>Desulfomonilia</taxon>
        <taxon>Desulfomonilales</taxon>
        <taxon>Desulfomonilaceae</taxon>
        <taxon>Desulfomonile</taxon>
    </lineage>
</organism>
<evidence type="ECO:0000256" key="1">
    <source>
        <dbReference type="SAM" id="Phobius"/>
    </source>
</evidence>
<name>A0A9D6V5X7_9BACT</name>
<sequence>MKKISAYKRRAGVVMVVVMSLHIFSGLRLFCADDFLASLRVYGSNAGAIAANASGTGDTEVSVDDSINFDAKGGTLPCSCKKKKKCPTIPRAAITSNPNHRSSEFQRLAKSVCCDSSTCQVADNLALAGGYSPLLDLASFSACHSFTPLALTCVLLI</sequence>
<dbReference type="AlphaFoldDB" id="A0A9D6V5X7"/>
<gene>
    <name evidence="2" type="ORF">HY912_13780</name>
</gene>
<comment type="caution">
    <text evidence="2">The sequence shown here is derived from an EMBL/GenBank/DDBJ whole genome shotgun (WGS) entry which is preliminary data.</text>
</comment>
<evidence type="ECO:0000313" key="3">
    <source>
        <dbReference type="Proteomes" id="UP000807825"/>
    </source>
</evidence>
<accession>A0A9D6V5X7</accession>
<dbReference type="EMBL" id="JACRDE010000360">
    <property type="protein sequence ID" value="MBI5250556.1"/>
    <property type="molecule type" value="Genomic_DNA"/>
</dbReference>
<feature type="transmembrane region" description="Helical" evidence="1">
    <location>
        <begin position="12"/>
        <end position="30"/>
    </location>
</feature>